<feature type="transmembrane region" description="Helical" evidence="1">
    <location>
        <begin position="12"/>
        <end position="31"/>
    </location>
</feature>
<gene>
    <name evidence="2" type="ORF">RRF57_012317</name>
</gene>
<protein>
    <submittedName>
        <fullName evidence="2">Uncharacterized protein</fullName>
    </submittedName>
</protein>
<keyword evidence="1" id="KW-0812">Transmembrane</keyword>
<organism evidence="2 3">
    <name type="scientific">Xylaria bambusicola</name>
    <dbReference type="NCBI Taxonomy" id="326684"/>
    <lineage>
        <taxon>Eukaryota</taxon>
        <taxon>Fungi</taxon>
        <taxon>Dikarya</taxon>
        <taxon>Ascomycota</taxon>
        <taxon>Pezizomycotina</taxon>
        <taxon>Sordariomycetes</taxon>
        <taxon>Xylariomycetidae</taxon>
        <taxon>Xylariales</taxon>
        <taxon>Xylariaceae</taxon>
        <taxon>Xylaria</taxon>
    </lineage>
</organism>
<dbReference type="AlphaFoldDB" id="A0AAN7Z4F1"/>
<accession>A0AAN7Z4F1</accession>
<sequence>MLAQLDEAGLVGDATVVKSLGCIMAMYMLLASSMRKQNVLKDEPRKKYNTKLKFQSDYFEDGVMTYANKRGVTLQGPEEIEELIAAADGDIELPKKDHKDPWGWKAALRAYTKKPGDPTLT</sequence>
<keyword evidence="1" id="KW-0472">Membrane</keyword>
<reference evidence="2 3" key="1">
    <citation type="submission" date="2023-10" db="EMBL/GenBank/DDBJ databases">
        <title>Draft genome sequence of Xylaria bambusicola isolate GMP-LS, the root and basal stem rot pathogen of sugarcane in Indonesia.</title>
        <authorList>
            <person name="Selvaraj P."/>
            <person name="Muralishankar V."/>
            <person name="Muruganantham S."/>
            <person name="Sp S."/>
            <person name="Haryani S."/>
            <person name="Lau K.J.X."/>
            <person name="Naqvi N.I."/>
        </authorList>
    </citation>
    <scope>NUCLEOTIDE SEQUENCE [LARGE SCALE GENOMIC DNA]</scope>
    <source>
        <strain evidence="2">GMP-LS</strain>
    </source>
</reference>
<dbReference type="Proteomes" id="UP001305414">
    <property type="component" value="Unassembled WGS sequence"/>
</dbReference>
<keyword evidence="1" id="KW-1133">Transmembrane helix</keyword>
<comment type="caution">
    <text evidence="2">The sequence shown here is derived from an EMBL/GenBank/DDBJ whole genome shotgun (WGS) entry which is preliminary data.</text>
</comment>
<evidence type="ECO:0000313" key="2">
    <source>
        <dbReference type="EMBL" id="KAK5636605.1"/>
    </source>
</evidence>
<proteinExistence type="predicted"/>
<evidence type="ECO:0000256" key="1">
    <source>
        <dbReference type="SAM" id="Phobius"/>
    </source>
</evidence>
<dbReference type="EMBL" id="JAWHQM010000073">
    <property type="protein sequence ID" value="KAK5636605.1"/>
    <property type="molecule type" value="Genomic_DNA"/>
</dbReference>
<evidence type="ECO:0000313" key="3">
    <source>
        <dbReference type="Proteomes" id="UP001305414"/>
    </source>
</evidence>
<name>A0AAN7Z4F1_9PEZI</name>
<keyword evidence="3" id="KW-1185">Reference proteome</keyword>